<dbReference type="EMBL" id="JAMTCO010000002">
    <property type="protein sequence ID" value="MCP2268377.1"/>
    <property type="molecule type" value="Genomic_DNA"/>
</dbReference>
<evidence type="ECO:0008006" key="3">
    <source>
        <dbReference type="Google" id="ProtNLM"/>
    </source>
</evidence>
<name>A0ABT1I6X6_9PSEU</name>
<gene>
    <name evidence="1" type="ORF">LV75_000863</name>
</gene>
<protein>
    <recommendedName>
        <fullName evidence="3">Ribbon-helix-helix CopG family protein</fullName>
    </recommendedName>
</protein>
<accession>A0ABT1I6X6</accession>
<organism evidence="1 2">
    <name type="scientific">Actinokineospora diospyrosa</name>
    <dbReference type="NCBI Taxonomy" id="103728"/>
    <lineage>
        <taxon>Bacteria</taxon>
        <taxon>Bacillati</taxon>
        <taxon>Actinomycetota</taxon>
        <taxon>Actinomycetes</taxon>
        <taxon>Pseudonocardiales</taxon>
        <taxon>Pseudonocardiaceae</taxon>
        <taxon>Actinokineospora</taxon>
    </lineage>
</organism>
<evidence type="ECO:0000313" key="1">
    <source>
        <dbReference type="EMBL" id="MCP2268377.1"/>
    </source>
</evidence>
<evidence type="ECO:0000313" key="2">
    <source>
        <dbReference type="Proteomes" id="UP001205185"/>
    </source>
</evidence>
<keyword evidence="2" id="KW-1185">Reference proteome</keyword>
<sequence>MTSGHPGGNRGSIAGVKLSVSLPDVDVQFIDEYLARFDATTRSSVIQLAIGLLRETAMRDEYAEAFAEWDAGDDAALWEATVADAAR</sequence>
<proteinExistence type="predicted"/>
<comment type="caution">
    <text evidence="1">The sequence shown here is derived from an EMBL/GenBank/DDBJ whole genome shotgun (WGS) entry which is preliminary data.</text>
</comment>
<dbReference type="Proteomes" id="UP001205185">
    <property type="component" value="Unassembled WGS sequence"/>
</dbReference>
<reference evidence="1 2" key="1">
    <citation type="submission" date="2022-06" db="EMBL/GenBank/DDBJ databases">
        <title>Genomic Encyclopedia of Archaeal and Bacterial Type Strains, Phase II (KMG-II): from individual species to whole genera.</title>
        <authorList>
            <person name="Goeker M."/>
        </authorList>
    </citation>
    <scope>NUCLEOTIDE SEQUENCE [LARGE SCALE GENOMIC DNA]</scope>
    <source>
        <strain evidence="1 2">DSM 44255</strain>
    </source>
</reference>